<keyword evidence="2" id="KW-0333">Golgi apparatus</keyword>
<evidence type="ECO:0000256" key="5">
    <source>
        <dbReference type="SAM" id="MobiDB-lite"/>
    </source>
</evidence>
<gene>
    <name evidence="7" type="ORF">OSTQU699_LOCUS8664</name>
</gene>
<comment type="subcellular location">
    <subcellularLocation>
        <location evidence="1">Golgi apparatus</location>
    </subcellularLocation>
</comment>
<evidence type="ECO:0000256" key="1">
    <source>
        <dbReference type="ARBA" id="ARBA00004555"/>
    </source>
</evidence>
<comment type="caution">
    <text evidence="7">The sequence shown here is derived from an EMBL/GenBank/DDBJ whole genome shotgun (WGS) entry which is preliminary data.</text>
</comment>
<dbReference type="Pfam" id="PF12329">
    <property type="entry name" value="TMF_DNA_bd"/>
    <property type="match status" value="1"/>
</dbReference>
<feature type="compositionally biased region" description="Basic and acidic residues" evidence="5">
    <location>
        <begin position="55"/>
        <end position="79"/>
    </location>
</feature>
<feature type="compositionally biased region" description="Low complexity" evidence="5">
    <location>
        <begin position="193"/>
        <end position="202"/>
    </location>
</feature>
<feature type="region of interest" description="Disordered" evidence="5">
    <location>
        <begin position="42"/>
        <end position="321"/>
    </location>
</feature>
<organism evidence="7 8">
    <name type="scientific">Ostreobium quekettii</name>
    <dbReference type="NCBI Taxonomy" id="121088"/>
    <lineage>
        <taxon>Eukaryota</taxon>
        <taxon>Viridiplantae</taxon>
        <taxon>Chlorophyta</taxon>
        <taxon>core chlorophytes</taxon>
        <taxon>Ulvophyceae</taxon>
        <taxon>TCBD clade</taxon>
        <taxon>Bryopsidales</taxon>
        <taxon>Ostreobineae</taxon>
        <taxon>Ostreobiaceae</taxon>
        <taxon>Ostreobium</taxon>
    </lineage>
</organism>
<dbReference type="PANTHER" id="PTHR47347">
    <property type="entry name" value="GOLGIN CANDIDATE 5"/>
    <property type="match status" value="1"/>
</dbReference>
<keyword evidence="3 4" id="KW-0175">Coiled coil</keyword>
<evidence type="ECO:0000256" key="2">
    <source>
        <dbReference type="ARBA" id="ARBA00023034"/>
    </source>
</evidence>
<keyword evidence="8" id="KW-1185">Reference proteome</keyword>
<dbReference type="PANTHER" id="PTHR47347:SF2">
    <property type="entry name" value="GOLGIN CANDIDATE 5"/>
    <property type="match status" value="1"/>
</dbReference>
<dbReference type="Proteomes" id="UP000708148">
    <property type="component" value="Unassembled WGS sequence"/>
</dbReference>
<proteinExistence type="predicted"/>
<dbReference type="Gene3D" id="1.10.287.1490">
    <property type="match status" value="1"/>
</dbReference>
<feature type="compositionally biased region" description="Low complexity" evidence="5">
    <location>
        <begin position="517"/>
        <end position="532"/>
    </location>
</feature>
<feature type="compositionally biased region" description="Low complexity" evidence="5">
    <location>
        <begin position="772"/>
        <end position="786"/>
    </location>
</feature>
<feature type="region of interest" description="Disordered" evidence="5">
    <location>
        <begin position="653"/>
        <end position="672"/>
    </location>
</feature>
<feature type="coiled-coil region" evidence="4">
    <location>
        <begin position="447"/>
        <end position="495"/>
    </location>
</feature>
<dbReference type="InterPro" id="IPR022091">
    <property type="entry name" value="TMF_TATA-bd"/>
</dbReference>
<name>A0A8S1J6N2_9CHLO</name>
<dbReference type="Pfam" id="PF12325">
    <property type="entry name" value="TMF_TATA_bd"/>
    <property type="match status" value="1"/>
</dbReference>
<feature type="compositionally biased region" description="Polar residues" evidence="5">
    <location>
        <begin position="144"/>
        <end position="183"/>
    </location>
</feature>
<feature type="compositionally biased region" description="Basic and acidic residues" evidence="5">
    <location>
        <begin position="206"/>
        <end position="220"/>
    </location>
</feature>
<sequence length="922" mass="99410">MWGNLGGNLGGLAKLGENLGEAIQKVKNEVELWDESVRRGMDMASSTAKAVESSPVKRGEDRRAGTGHDKMRSIPREAPKPNAHLLDGANPGENVEAPRSHLGTAHSQAQPDSGSDRGERTIAEPGSVCSTENGKPVPADKATKLSQLTQSSASSEQADNVESTAASVDAVSSMQQQSTNATNGEAALPVNDGSSGPGSSTGDQEPSPKRAEAFAEREVANPDCESPAEFGGGDPACAPPSAGESEGNPATSTAPGITSNGTLSDAAQEETAEACVDVDPPADGASGDVLDAEICIGNDAEGRADGESGSGNAGAKSVDAAETEAVAAKIRALQATLAAREDQLERQAQQMAHMREAQAQLQAQNEELELHAKELEDDSLQKEFEQRLGAAERKVYALTKERDALKRGSGKLTSANELLKEKDDIIQQVMEEGEKLSKKQLELESALKKRSARVRELEALHEKLKVQLSSEAARYEQALMEKSDLARNLQHTEEMHKADLGVLKSKYQTMLNEAHEAQAAAESSARAAAQEGASHKLREAEAQVQTLSETTTELRTALNRLQMEAELKEHRLKEEISMLECRCQGAETRHEELAAKFPAATQPLLREIEAARTDAETQAKVWAESERSLMEQLDQAEAQAALAMEREKLASERVQSLRQGLSSMETSHEDQKRTIDSMTHRIDELQQQKTAAESEVHSLSEKVEDLQEQMSKRRQDAKEAVDKLKSEFAAEHAARAAAEQAQMDSAERLKEAQGQVAKLQAEVERCKTQGNSSGDLAGDAGSAGSAPSQKGQGVSDGPARQIPSSSSLSSNGERASRLPKEYGLETLAQQLRSAEATRDRLAEELVRESQRAESATSALIDLERLKEQHRDLESRYAAAVELLGEREEQLEELRADLQDVKELYKEQIAFLTEQAAMAEGHT</sequence>
<feature type="domain" description="TATA element modulatory factor 1 TATA binding" evidence="6">
    <location>
        <begin position="821"/>
        <end position="909"/>
    </location>
</feature>
<feature type="region of interest" description="Disordered" evidence="5">
    <location>
        <begin position="769"/>
        <end position="816"/>
    </location>
</feature>
<evidence type="ECO:0000256" key="3">
    <source>
        <dbReference type="ARBA" id="ARBA00023054"/>
    </source>
</evidence>
<dbReference type="GO" id="GO:0005794">
    <property type="term" value="C:Golgi apparatus"/>
    <property type="evidence" value="ECO:0007669"/>
    <property type="project" value="UniProtKB-SubCell"/>
</dbReference>
<feature type="region of interest" description="Disordered" evidence="5">
    <location>
        <begin position="515"/>
        <end position="538"/>
    </location>
</feature>
<feature type="compositionally biased region" description="Polar residues" evidence="5">
    <location>
        <begin position="248"/>
        <end position="265"/>
    </location>
</feature>
<feature type="coiled-coil region" evidence="4">
    <location>
        <begin position="330"/>
        <end position="385"/>
    </location>
</feature>
<evidence type="ECO:0000256" key="4">
    <source>
        <dbReference type="SAM" id="Coils"/>
    </source>
</evidence>
<protein>
    <recommendedName>
        <fullName evidence="6">TATA element modulatory factor 1 TATA binding domain-containing protein</fullName>
    </recommendedName>
</protein>
<dbReference type="EMBL" id="CAJHUC010002152">
    <property type="protein sequence ID" value="CAD7703307.1"/>
    <property type="molecule type" value="Genomic_DNA"/>
</dbReference>
<dbReference type="AlphaFoldDB" id="A0A8S1J6N2"/>
<feature type="region of interest" description="Disordered" evidence="5">
    <location>
        <begin position="686"/>
        <end position="722"/>
    </location>
</feature>
<feature type="coiled-coil region" evidence="4">
    <location>
        <begin position="824"/>
        <end position="914"/>
    </location>
</feature>
<reference evidence="7" key="1">
    <citation type="submission" date="2020-12" db="EMBL/GenBank/DDBJ databases">
        <authorList>
            <person name="Iha C."/>
        </authorList>
    </citation>
    <scope>NUCLEOTIDE SEQUENCE</scope>
</reference>
<dbReference type="OrthoDB" id="74178at2759"/>
<dbReference type="InterPro" id="IPR022092">
    <property type="entry name" value="TMF_DNA-bd"/>
</dbReference>
<evidence type="ECO:0000259" key="6">
    <source>
        <dbReference type="Pfam" id="PF12325"/>
    </source>
</evidence>
<feature type="compositionally biased region" description="Polar residues" evidence="5">
    <location>
        <begin position="802"/>
        <end position="813"/>
    </location>
</feature>
<feature type="compositionally biased region" description="Polar residues" evidence="5">
    <location>
        <begin position="653"/>
        <end position="665"/>
    </location>
</feature>
<accession>A0A8S1J6N2</accession>
<evidence type="ECO:0000313" key="7">
    <source>
        <dbReference type="EMBL" id="CAD7703307.1"/>
    </source>
</evidence>
<evidence type="ECO:0000313" key="8">
    <source>
        <dbReference type="Proteomes" id="UP000708148"/>
    </source>
</evidence>